<dbReference type="NCBIfam" id="NF003727">
    <property type="entry name" value="PRK05330.1"/>
    <property type="match status" value="1"/>
</dbReference>
<comment type="similarity">
    <text evidence="2">Belongs to the aerobic coproporphyrinogen-III oxidase family.</text>
</comment>
<dbReference type="GO" id="GO:0005737">
    <property type="term" value="C:cytoplasm"/>
    <property type="evidence" value="ECO:0007669"/>
    <property type="project" value="TreeGrafter"/>
</dbReference>
<dbReference type="EMBL" id="UINC01018637">
    <property type="protein sequence ID" value="SVA78456.1"/>
    <property type="molecule type" value="Genomic_DNA"/>
</dbReference>
<comment type="pathway">
    <text evidence="1">Porphyrin-containing compound metabolism; protoporphyrin-IX biosynthesis; protoporphyrinogen-IX from coproporphyrinogen-III (O2 route): step 1/1.</text>
</comment>
<dbReference type="AlphaFoldDB" id="A0A381YN47"/>
<dbReference type="Pfam" id="PF01218">
    <property type="entry name" value="Coprogen_oxidas"/>
    <property type="match status" value="1"/>
</dbReference>
<dbReference type="EC" id="1.3.3.3" evidence="4"/>
<proteinExistence type="inferred from homology"/>
<evidence type="ECO:0000256" key="3">
    <source>
        <dbReference type="ARBA" id="ARBA00011738"/>
    </source>
</evidence>
<dbReference type="GO" id="GO:0004109">
    <property type="term" value="F:coproporphyrinogen oxidase activity"/>
    <property type="evidence" value="ECO:0007669"/>
    <property type="project" value="UniProtKB-EC"/>
</dbReference>
<keyword evidence="5" id="KW-0560">Oxidoreductase</keyword>
<gene>
    <name evidence="7" type="ORF">METZ01_LOCUS131310</name>
</gene>
<evidence type="ECO:0000256" key="4">
    <source>
        <dbReference type="ARBA" id="ARBA00012869"/>
    </source>
</evidence>
<comment type="subunit">
    <text evidence="3">Homodimer.</text>
</comment>
<evidence type="ECO:0000256" key="1">
    <source>
        <dbReference type="ARBA" id="ARBA00005168"/>
    </source>
</evidence>
<dbReference type="PANTHER" id="PTHR10755">
    <property type="entry name" value="COPROPORPHYRINOGEN III OXIDASE, MITOCHONDRIAL"/>
    <property type="match status" value="1"/>
</dbReference>
<dbReference type="PIRSF" id="PIRSF000166">
    <property type="entry name" value="Coproporphyri_ox"/>
    <property type="match status" value="1"/>
</dbReference>
<dbReference type="SUPFAM" id="SSF102886">
    <property type="entry name" value="Coproporphyrinogen III oxidase"/>
    <property type="match status" value="1"/>
</dbReference>
<evidence type="ECO:0000313" key="7">
    <source>
        <dbReference type="EMBL" id="SVA78456.1"/>
    </source>
</evidence>
<dbReference type="PANTHER" id="PTHR10755:SF0">
    <property type="entry name" value="OXYGEN-DEPENDENT COPROPORPHYRINOGEN-III OXIDASE, MITOCHONDRIAL"/>
    <property type="match status" value="1"/>
</dbReference>
<organism evidence="7">
    <name type="scientific">marine metagenome</name>
    <dbReference type="NCBI Taxonomy" id="408172"/>
    <lineage>
        <taxon>unclassified sequences</taxon>
        <taxon>metagenomes</taxon>
        <taxon>ecological metagenomes</taxon>
    </lineage>
</organism>
<accession>A0A381YN47</accession>
<dbReference type="GO" id="GO:0006782">
    <property type="term" value="P:protoporphyrinogen IX biosynthetic process"/>
    <property type="evidence" value="ECO:0007669"/>
    <property type="project" value="TreeGrafter"/>
</dbReference>
<name>A0A381YN47_9ZZZZ</name>
<dbReference type="Gene3D" id="3.40.1500.10">
    <property type="entry name" value="Coproporphyrinogen III oxidase, aerobic"/>
    <property type="match status" value="1"/>
</dbReference>
<evidence type="ECO:0000256" key="6">
    <source>
        <dbReference type="ARBA" id="ARBA00023244"/>
    </source>
</evidence>
<evidence type="ECO:0000256" key="5">
    <source>
        <dbReference type="ARBA" id="ARBA00023002"/>
    </source>
</evidence>
<dbReference type="InterPro" id="IPR001260">
    <property type="entry name" value="Coprogen_oxidase_aer"/>
</dbReference>
<reference evidence="7" key="1">
    <citation type="submission" date="2018-05" db="EMBL/GenBank/DDBJ databases">
        <authorList>
            <person name="Lanie J.A."/>
            <person name="Ng W.-L."/>
            <person name="Kazmierczak K.M."/>
            <person name="Andrzejewski T.M."/>
            <person name="Davidsen T.M."/>
            <person name="Wayne K.J."/>
            <person name="Tettelin H."/>
            <person name="Glass J.I."/>
            <person name="Rusch D."/>
            <person name="Podicherti R."/>
            <person name="Tsui H.-C.T."/>
            <person name="Winkler M.E."/>
        </authorList>
    </citation>
    <scope>NUCLEOTIDE SEQUENCE</scope>
</reference>
<dbReference type="InterPro" id="IPR036406">
    <property type="entry name" value="Coprogen_oxidase_aer_sf"/>
</dbReference>
<sequence length="256" mass="29331">MGEGGGITRVFAGDVIEKGGVNFSALNGKLSDKIAAKLKGGNDREFYATGVSLVIHPKNPFVPTVHMNVRYLERGEKQWFGGGIDLTPYYPVKSDIITFHKQLKIVCDNHNPTYYPEFKRKCDDYFFIKHRNEARGVGGIFFDYLSNDLEKTFQFVLDVGNAFNSLYIPLLSSYKNEVYSEEQRAFQQIRRGRYVEFNLVYDRGTLFGLETQGRIESILMSLPPQVRWNYNHQLKAGSPEAELSKFLVPQDWANME</sequence>
<keyword evidence="6" id="KW-0627">Porphyrin biosynthesis</keyword>
<protein>
    <recommendedName>
        <fullName evidence="4">coproporphyrinogen oxidase</fullName>
        <ecNumber evidence="4">1.3.3.3</ecNumber>
    </recommendedName>
</protein>
<evidence type="ECO:0000256" key="2">
    <source>
        <dbReference type="ARBA" id="ARBA00010644"/>
    </source>
</evidence>
<dbReference type="PRINTS" id="PR00073">
    <property type="entry name" value="COPRGNOXDASE"/>
</dbReference>